<dbReference type="InterPro" id="IPR030559">
    <property type="entry name" value="PolZ_Rev3"/>
</dbReference>
<dbReference type="PANTHER" id="PTHR45812">
    <property type="entry name" value="DNA POLYMERASE ZETA CATALYTIC SUBUNIT"/>
    <property type="match status" value="1"/>
</dbReference>
<feature type="compositionally biased region" description="Polar residues" evidence="3">
    <location>
        <begin position="115"/>
        <end position="167"/>
    </location>
</feature>
<feature type="compositionally biased region" description="Polar residues" evidence="3">
    <location>
        <begin position="974"/>
        <end position="989"/>
    </location>
</feature>
<feature type="region of interest" description="Disordered" evidence="3">
    <location>
        <begin position="477"/>
        <end position="519"/>
    </location>
</feature>
<sequence length="1689" mass="187536">MRSMEAMEIMALSPSDIGEQGRSLSKGRTPWRTSKLEESGLGGTFARWDEDHLPSSLVVENVARVSVCELEVDAVAADVLNRLEIQNQIGRNPGLQALWEDEKQRRRQRNQSSQIDPPQTQGKESQSSQRDPPQTQGEESQSSQRDPPQTQGEESQSSQRDPPQTQDRPCVECVESERVFMKRVKEILKENQFDVTQSGSVDDNEYDEDDYEFPELSLHPDVLSPDDLPRVPASQVQVHKATPPDNKRPHGTDTEVAIVDEEVILNLLESSQTFLPKSQRSSQPLVLDISQDQQMADLLQGLADHSFQADLARGASGRQMSGGATCPYNSDEEEAVPDLEKEEAELSLMMSQRWDSDIPELSARDTSESSAEEQLNSSDEEMDWTANRDLSAELSIPQLDGAADENSDSSLADNRSRAHSSLMASDKILGRRKHFQSDRIQRNAPSSAKVLLECKHPEHRLSLSLDKEEAADKHFPAKTQDVGGHPLYTNESKGLGLSQPDPDNLSFGNSKLAQSRKKYHSIKNVEKNPTSVLQNHRSLSLHYSELRSCPPKAEQDLSQKVSRNPMVRGFEQAPSPAENIKLLAPHQGEMGKCSEEGDIGELKIRPVKKQVGSKTVVDGCCSLDSPEQRRSRLKLSKKRNITAAHPKKETDKVVVETSDTANSDPAVDRVSAQGSVEDRLTDLPACTKVTSLPGTLVRRDSLKEHCVLTGSQKKRKLSKKEPPIIIKYIIINRFKGQKNMLVKMAKVRGDEPHVVLTPEKLEQYNKLAPLKSFWPKVPQSTAVKYPLPDPKVKKHPKRKGKVSPPSGKLPASWPCYSDLTDDFCRDYSDVMVELGYLSERAPSPADSTPPRCWSPTDPLLESNCNDHLINPYSDPCLGSPYEGLSTNLLGRSVRGRNRTARPRKISDVALKRKTKPVSKPVEEDSSGDMRTKNGRRNSRRRKKDTESREVPDIGDGTATSQKKRRCRKKKQVKESQSSTMAGESVNTSRFLYPADDLPPTQTSSENLTPYQRPDSCQKNLQSTLSTVKSEESTNTMSYPCSVITYNALYKDLAEHHSVPKNEEKLSHPSESTCASKTASNGTKPKRASTTRKPRIRRSQVPKETKPRSRKGKIGKTDETVKMEPPLSDGSPVFLSDPGFDSCYSIEDSLSPEVPHNYTFDINAIGQADFCSLYSTNRFVLTDKNLPQKFLSDVKHETISTVDLQNQQEKLPGLGETSTRESEWKKPRPLGTELFDKSSGGNREGFPSEFPLSLLGSEKILRSKELNKIHSSHFQDFHCEKSDLLLSPDPFLPLTSVSFADNGVSPTRDLLDCTDVFTSTTPSSSPRSVSSLSQLRNGSQVQKSAGARILKPLMSPPNREEILPTLLELELSEAKYQEPFCSDPSDAPLKPREIAGRKLTLETRLAKDLPEFSGDLAQDGLQFWKTAFSAMTCPASSPCHGAEPAKFANDHTEQSPSPGSNRAIILLPCKSAPSRERVQLWLHAKRQYECLQKERQRTGTQTSVKMEASTPQHPEGAWPRQERLEKQDAASERVSALQTVRRKELNLSVPILPTVRMTCESSPQDVKCVSDAETRGQEKRGGDFLKWATPPDSPGLPPWQESPGHAHQGGSPSPRPVGPTSHSCESPKLLSPSPFPRKPLDGESAGTWVLHSTPVCSRGSRGDRDLHYSPPATEESVCWSRPTQEGQLSD</sequence>
<feature type="compositionally biased region" description="Polar residues" evidence="3">
    <location>
        <begin position="999"/>
        <end position="1018"/>
    </location>
</feature>
<evidence type="ECO:0000259" key="4">
    <source>
        <dbReference type="Pfam" id="PF15735"/>
    </source>
</evidence>
<dbReference type="GO" id="GO:0003887">
    <property type="term" value="F:DNA-directed DNA polymerase activity"/>
    <property type="evidence" value="ECO:0007669"/>
    <property type="project" value="TreeGrafter"/>
</dbReference>
<dbReference type="CDD" id="cd22287">
    <property type="entry name" value="REV3L_RBD"/>
    <property type="match status" value="1"/>
</dbReference>
<dbReference type="GO" id="GO:0042276">
    <property type="term" value="P:error-prone translesion synthesis"/>
    <property type="evidence" value="ECO:0007669"/>
    <property type="project" value="TreeGrafter"/>
</dbReference>
<comment type="subcellular location">
    <subcellularLocation>
        <location evidence="1">Nucleus</location>
    </subcellularLocation>
</comment>
<feature type="compositionally biased region" description="Basic residues" evidence="3">
    <location>
        <begin position="961"/>
        <end position="971"/>
    </location>
</feature>
<comment type="caution">
    <text evidence="5">The sequence shown here is derived from an EMBL/GenBank/DDBJ whole genome shotgun (WGS) entry which is preliminary data.</text>
</comment>
<feature type="region of interest" description="Disordered" evidence="3">
    <location>
        <begin position="892"/>
        <end position="1018"/>
    </location>
</feature>
<dbReference type="GO" id="GO:0005634">
    <property type="term" value="C:nucleus"/>
    <property type="evidence" value="ECO:0007669"/>
    <property type="project" value="UniProtKB-SubCell"/>
</dbReference>
<feature type="compositionally biased region" description="Polar residues" evidence="3">
    <location>
        <begin position="1680"/>
        <end position="1689"/>
    </location>
</feature>
<feature type="region of interest" description="Disordered" evidence="3">
    <location>
        <begin position="785"/>
        <end position="807"/>
    </location>
</feature>
<dbReference type="PANTHER" id="PTHR45812:SF1">
    <property type="entry name" value="DNA POLYMERASE ZETA CATALYTIC SUBUNIT"/>
    <property type="match status" value="1"/>
</dbReference>
<feature type="domain" description="DUF4683" evidence="4">
    <location>
        <begin position="677"/>
        <end position="803"/>
    </location>
</feature>
<feature type="region of interest" description="Disordered" evidence="3">
    <location>
        <begin position="1559"/>
        <end position="1689"/>
    </location>
</feature>
<keyword evidence="2" id="KW-0539">Nucleus</keyword>
<dbReference type="GO" id="GO:0000724">
    <property type="term" value="P:double-strand break repair via homologous recombination"/>
    <property type="evidence" value="ECO:0007669"/>
    <property type="project" value="TreeGrafter"/>
</dbReference>
<dbReference type="InterPro" id="IPR032757">
    <property type="entry name" value="DUF4683"/>
</dbReference>
<feature type="region of interest" description="Disordered" evidence="3">
    <location>
        <begin position="1209"/>
        <end position="1241"/>
    </location>
</feature>
<protein>
    <recommendedName>
        <fullName evidence="4">DUF4683 domain-containing protein</fullName>
    </recommendedName>
</protein>
<feature type="region of interest" description="Disordered" evidence="3">
    <location>
        <begin position="189"/>
        <end position="208"/>
    </location>
</feature>
<evidence type="ECO:0000313" key="6">
    <source>
        <dbReference type="Proteomes" id="UP001239994"/>
    </source>
</evidence>
<feature type="region of interest" description="Disordered" evidence="3">
    <location>
        <begin position="14"/>
        <end position="36"/>
    </location>
</feature>
<feature type="compositionally biased region" description="Polar residues" evidence="3">
    <location>
        <begin position="1068"/>
        <end position="1082"/>
    </location>
</feature>
<dbReference type="EMBL" id="JAROKS010000003">
    <property type="protein sequence ID" value="KAK1804827.1"/>
    <property type="molecule type" value="Genomic_DNA"/>
</dbReference>
<evidence type="ECO:0000256" key="1">
    <source>
        <dbReference type="ARBA" id="ARBA00004123"/>
    </source>
</evidence>
<feature type="region of interest" description="Disordered" evidence="3">
    <location>
        <begin position="1059"/>
        <end position="1131"/>
    </location>
</feature>
<accession>A0AAD9E7E7</accession>
<feature type="region of interest" description="Disordered" evidence="3">
    <location>
        <begin position="1494"/>
        <end position="1535"/>
    </location>
</feature>
<dbReference type="Proteomes" id="UP001239994">
    <property type="component" value="Unassembled WGS sequence"/>
</dbReference>
<keyword evidence="6" id="KW-1185">Reference proteome</keyword>
<evidence type="ECO:0000313" key="5">
    <source>
        <dbReference type="EMBL" id="KAK1804827.1"/>
    </source>
</evidence>
<evidence type="ECO:0000256" key="3">
    <source>
        <dbReference type="SAM" id="MobiDB-lite"/>
    </source>
</evidence>
<feature type="region of interest" description="Disordered" evidence="3">
    <location>
        <begin position="217"/>
        <end position="252"/>
    </location>
</feature>
<feature type="compositionally biased region" description="Polar residues" evidence="3">
    <location>
        <begin position="368"/>
        <end position="377"/>
    </location>
</feature>
<feature type="compositionally biased region" description="Basic and acidic residues" evidence="3">
    <location>
        <begin position="1567"/>
        <end position="1582"/>
    </location>
</feature>
<feature type="compositionally biased region" description="Basic residues" evidence="3">
    <location>
        <begin position="932"/>
        <end position="942"/>
    </location>
</feature>
<feature type="compositionally biased region" description="Basic residues" evidence="3">
    <location>
        <begin position="1083"/>
        <end position="1099"/>
    </location>
</feature>
<evidence type="ECO:0000256" key="2">
    <source>
        <dbReference type="ARBA" id="ARBA00023242"/>
    </source>
</evidence>
<organism evidence="5 6">
    <name type="scientific">Electrophorus voltai</name>
    <dbReference type="NCBI Taxonomy" id="2609070"/>
    <lineage>
        <taxon>Eukaryota</taxon>
        <taxon>Metazoa</taxon>
        <taxon>Chordata</taxon>
        <taxon>Craniata</taxon>
        <taxon>Vertebrata</taxon>
        <taxon>Euteleostomi</taxon>
        <taxon>Actinopterygii</taxon>
        <taxon>Neopterygii</taxon>
        <taxon>Teleostei</taxon>
        <taxon>Ostariophysi</taxon>
        <taxon>Gymnotiformes</taxon>
        <taxon>Gymnotoidei</taxon>
        <taxon>Gymnotidae</taxon>
        <taxon>Electrophorus</taxon>
    </lineage>
</organism>
<feature type="region of interest" description="Disordered" evidence="3">
    <location>
        <begin position="644"/>
        <end position="674"/>
    </location>
</feature>
<feature type="compositionally biased region" description="Polar residues" evidence="3">
    <location>
        <begin position="1497"/>
        <end position="1511"/>
    </location>
</feature>
<feature type="region of interest" description="Disordered" evidence="3">
    <location>
        <begin position="359"/>
        <end position="382"/>
    </location>
</feature>
<dbReference type="Pfam" id="PF15735">
    <property type="entry name" value="DUF4683"/>
    <property type="match status" value="2"/>
</dbReference>
<gene>
    <name evidence="5" type="ORF">P4O66_003666</name>
</gene>
<name>A0AAD9E7E7_9TELE</name>
<feature type="domain" description="DUF4683" evidence="4">
    <location>
        <begin position="810"/>
        <end position="857"/>
    </location>
</feature>
<feature type="compositionally biased region" description="Basic and acidic residues" evidence="3">
    <location>
        <begin position="1519"/>
        <end position="1530"/>
    </location>
</feature>
<proteinExistence type="predicted"/>
<feature type="region of interest" description="Disordered" evidence="3">
    <location>
        <begin position="316"/>
        <end position="337"/>
    </location>
</feature>
<feature type="region of interest" description="Disordered" evidence="3">
    <location>
        <begin position="400"/>
        <end position="442"/>
    </location>
</feature>
<feature type="compositionally biased region" description="Basic residues" evidence="3">
    <location>
        <begin position="792"/>
        <end position="801"/>
    </location>
</feature>
<feature type="compositionally biased region" description="Basic residues" evidence="3">
    <location>
        <begin position="893"/>
        <end position="903"/>
    </location>
</feature>
<feature type="region of interest" description="Disordered" evidence="3">
    <location>
        <begin position="102"/>
        <end position="172"/>
    </location>
</feature>
<dbReference type="GO" id="GO:0016035">
    <property type="term" value="C:zeta DNA polymerase complex"/>
    <property type="evidence" value="ECO:0007669"/>
    <property type="project" value="InterPro"/>
</dbReference>
<reference evidence="5" key="1">
    <citation type="submission" date="2023-03" db="EMBL/GenBank/DDBJ databases">
        <title>Electrophorus voltai genome.</title>
        <authorList>
            <person name="Bian C."/>
        </authorList>
    </citation>
    <scope>NUCLEOTIDE SEQUENCE</scope>
    <source>
        <strain evidence="5">CB-2022</strain>
        <tissue evidence="5">Muscle</tissue>
    </source>
</reference>